<evidence type="ECO:0000313" key="4">
    <source>
        <dbReference type="EMBL" id="KGE04135.1"/>
    </source>
</evidence>
<sequence>MKRAVLATFLAPLALALAAGPGSAAATEYYKWRDERGQVVISDRPPVDPAIDYEYHGEHFGRTQARLFDDNAEPARGKVAGSYGPAQAPRSSPAGPSAKAPSKDLDEARCAAAKDRLFKLETFPRKRVEEDGEIRFMTTEEVEEQLRVNRELIQRHCPD</sequence>
<feature type="signal peptide" evidence="2">
    <location>
        <begin position="1"/>
        <end position="24"/>
    </location>
</feature>
<evidence type="ECO:0000256" key="2">
    <source>
        <dbReference type="SAM" id="SignalP"/>
    </source>
</evidence>
<gene>
    <name evidence="4" type="ORF">HRUBRA_01267</name>
</gene>
<dbReference type="Proteomes" id="UP000029640">
    <property type="component" value="Unassembled WGS sequence"/>
</dbReference>
<comment type="caution">
    <text evidence="4">The sequence shown here is derived from an EMBL/GenBank/DDBJ whole genome shotgun (WGS) entry which is preliminary data.</text>
</comment>
<feature type="compositionally biased region" description="Low complexity" evidence="1">
    <location>
        <begin position="85"/>
        <end position="100"/>
    </location>
</feature>
<evidence type="ECO:0000313" key="5">
    <source>
        <dbReference type="Proteomes" id="UP000029640"/>
    </source>
</evidence>
<feature type="region of interest" description="Disordered" evidence="1">
    <location>
        <begin position="69"/>
        <end position="106"/>
    </location>
</feature>
<accession>A0A095VS04</accession>
<dbReference type="RefSeq" id="WP_035517924.1">
    <property type="nucleotide sequence ID" value="NZ_KN234793.1"/>
</dbReference>
<dbReference type="InterPro" id="IPR025392">
    <property type="entry name" value="DUF4124"/>
</dbReference>
<dbReference type="HOGENOM" id="CLU_108835_2_0_6"/>
<reference evidence="4 5" key="1">
    <citation type="journal article" date="2014" name="Genome Announc.">
        <title>Genome Sequence of Gammaproteobacterial Pseudohaliea rubra Type Strain DSM 19751, Isolated from Coastal Seawater of the Mediterranean Sea.</title>
        <authorList>
            <person name="Spring S."/>
            <person name="Fiebig A."/>
            <person name="Riedel T."/>
            <person name="Goker M."/>
            <person name="Klenk H.P."/>
        </authorList>
    </citation>
    <scope>NUCLEOTIDE SEQUENCE [LARGE SCALE GENOMIC DNA]</scope>
    <source>
        <strain evidence="4 5">DSM 19751</strain>
    </source>
</reference>
<keyword evidence="2" id="KW-0732">Signal</keyword>
<evidence type="ECO:0000259" key="3">
    <source>
        <dbReference type="Pfam" id="PF13511"/>
    </source>
</evidence>
<evidence type="ECO:0000256" key="1">
    <source>
        <dbReference type="SAM" id="MobiDB-lite"/>
    </source>
</evidence>
<dbReference type="OrthoDB" id="5735996at2"/>
<dbReference type="EMBL" id="AUVB01000037">
    <property type="protein sequence ID" value="KGE04135.1"/>
    <property type="molecule type" value="Genomic_DNA"/>
</dbReference>
<proteinExistence type="predicted"/>
<keyword evidence="5" id="KW-1185">Reference proteome</keyword>
<name>A0A095VS04_9GAMM</name>
<dbReference type="AlphaFoldDB" id="A0A095VS04"/>
<dbReference type="Pfam" id="PF13511">
    <property type="entry name" value="DUF4124"/>
    <property type="match status" value="1"/>
</dbReference>
<feature type="chain" id="PRO_5001911057" description="DUF4124 domain-containing protein" evidence="2">
    <location>
        <begin position="25"/>
        <end position="159"/>
    </location>
</feature>
<protein>
    <recommendedName>
        <fullName evidence="3">DUF4124 domain-containing protein</fullName>
    </recommendedName>
</protein>
<organism evidence="4 5">
    <name type="scientific">Pseudohaliea rubra DSM 19751</name>
    <dbReference type="NCBI Taxonomy" id="1265313"/>
    <lineage>
        <taxon>Bacteria</taxon>
        <taxon>Pseudomonadati</taxon>
        <taxon>Pseudomonadota</taxon>
        <taxon>Gammaproteobacteria</taxon>
        <taxon>Cellvibrionales</taxon>
        <taxon>Halieaceae</taxon>
        <taxon>Pseudohaliea</taxon>
    </lineage>
</organism>
<feature type="domain" description="DUF4124" evidence="3">
    <location>
        <begin position="15"/>
        <end position="70"/>
    </location>
</feature>